<accession>A0A381YAK8</accession>
<dbReference type="AlphaFoldDB" id="A0A381YAK8"/>
<dbReference type="EMBL" id="UINC01017765">
    <property type="protein sequence ID" value="SVA74024.1"/>
    <property type="molecule type" value="Genomic_DNA"/>
</dbReference>
<name>A0A381YAK8_9ZZZZ</name>
<gene>
    <name evidence="1" type="ORF">METZ01_LOCUS126878</name>
</gene>
<proteinExistence type="predicted"/>
<protein>
    <submittedName>
        <fullName evidence="1">Uncharacterized protein</fullName>
    </submittedName>
</protein>
<organism evidence="1">
    <name type="scientific">marine metagenome</name>
    <dbReference type="NCBI Taxonomy" id="408172"/>
    <lineage>
        <taxon>unclassified sequences</taxon>
        <taxon>metagenomes</taxon>
        <taxon>ecological metagenomes</taxon>
    </lineage>
</organism>
<evidence type="ECO:0000313" key="1">
    <source>
        <dbReference type="EMBL" id="SVA74024.1"/>
    </source>
</evidence>
<sequence length="85" mass="9407">MSITHGQYYGCTFEGSGDDLYQRREQEASFIVIQSFSDRIFNILPSHFPPASGFGGELTVIYLSHPARGNLVRATLLAPATCRQP</sequence>
<reference evidence="1" key="1">
    <citation type="submission" date="2018-05" db="EMBL/GenBank/DDBJ databases">
        <authorList>
            <person name="Lanie J.A."/>
            <person name="Ng W.-L."/>
            <person name="Kazmierczak K.M."/>
            <person name="Andrzejewski T.M."/>
            <person name="Davidsen T.M."/>
            <person name="Wayne K.J."/>
            <person name="Tettelin H."/>
            <person name="Glass J.I."/>
            <person name="Rusch D."/>
            <person name="Podicherti R."/>
            <person name="Tsui H.-C.T."/>
            <person name="Winkler M.E."/>
        </authorList>
    </citation>
    <scope>NUCLEOTIDE SEQUENCE</scope>
</reference>